<dbReference type="RefSeq" id="WP_096051619.1">
    <property type="nucleotide sequence ID" value="NZ_CP023315.3"/>
</dbReference>
<dbReference type="AlphaFoldDB" id="A0A290MX42"/>
<feature type="domain" description="ABC-three component systems C-terminal" evidence="1">
    <location>
        <begin position="273"/>
        <end position="397"/>
    </location>
</feature>
<evidence type="ECO:0000259" key="1">
    <source>
        <dbReference type="Pfam" id="PF20283"/>
    </source>
</evidence>
<accession>A0A290MX42</accession>
<dbReference type="EMBL" id="CP023315">
    <property type="protein sequence ID" value="ATC32183.1"/>
    <property type="molecule type" value="Genomic_DNA"/>
</dbReference>
<gene>
    <name evidence="2" type="ORF">CA606_07345</name>
</gene>
<name>A0A290MX42_CAUVI</name>
<evidence type="ECO:0000313" key="3">
    <source>
        <dbReference type="Proteomes" id="UP000217311"/>
    </source>
</evidence>
<proteinExistence type="predicted"/>
<dbReference type="Pfam" id="PF20283">
    <property type="entry name" value="CTD7"/>
    <property type="match status" value="1"/>
</dbReference>
<dbReference type="Proteomes" id="UP000217311">
    <property type="component" value="Chromosome"/>
</dbReference>
<protein>
    <recommendedName>
        <fullName evidence="1">ABC-three component systems C-terminal domain-containing protein</fullName>
    </recommendedName>
</protein>
<reference evidence="3" key="1">
    <citation type="submission" date="2017-09" db="EMBL/GenBank/DDBJ databases">
        <title>Genome evolution observed in wild isolates of Caulobacter crescentus.</title>
        <authorList>
            <person name="Ely B."/>
            <person name="Wilson K."/>
            <person name="Scott D."/>
        </authorList>
    </citation>
    <scope>NUCLEOTIDE SEQUENCE [LARGE SCALE GENOMIC DNA]</scope>
    <source>
        <strain evidence="3">CB13b1a</strain>
    </source>
</reference>
<organism evidence="2 3">
    <name type="scientific">Caulobacter vibrioides</name>
    <name type="common">Caulobacter crescentus</name>
    <dbReference type="NCBI Taxonomy" id="155892"/>
    <lineage>
        <taxon>Bacteria</taxon>
        <taxon>Pseudomonadati</taxon>
        <taxon>Pseudomonadota</taxon>
        <taxon>Alphaproteobacteria</taxon>
        <taxon>Caulobacterales</taxon>
        <taxon>Caulobacteraceae</taxon>
        <taxon>Caulobacter</taxon>
    </lineage>
</organism>
<evidence type="ECO:0000313" key="2">
    <source>
        <dbReference type="EMBL" id="ATC32183.1"/>
    </source>
</evidence>
<dbReference type="InterPro" id="IPR046913">
    <property type="entry name" value="ABC-3C_CTD7"/>
</dbReference>
<sequence length="403" mass="44480">MAKSPTNFSAAPSAAGYLYQARLALALCLKYVNVDAGVEVGIERLDDVSFEANGTALELLQAKHHIDRVASLTDKSVDLWKTLRVWSEAVAKDPTLPARTRLALVTTGSAPAGSAASMLRPAATYPAGKARDPKAATALLEAVAESGGNQELKASYEAFLALGATMRISLLSSIEILDNQPLLTDLEASIENDLRMIAPRGQAAVARERLEGWWWSRACKALIANPPEAISVLEIEAKLDDIRDGLKRDALVADQEHADPPAGEIAEYEGRPFVRQLKVVGVGGNRIEYAKRDYYRAFTQRSKWVREHLVFDGEIAKYELTLIEEWQPRFQQMRDKIGDGEVSDAVRRQAGQELYGWVETDARFPFRTVSQRFLTVGSFHILANDMRVGWHPDFETACAAENP</sequence>